<dbReference type="Proteomes" id="UP000267821">
    <property type="component" value="Unassembled WGS sequence"/>
</dbReference>
<proteinExistence type="predicted"/>
<protein>
    <submittedName>
        <fullName evidence="1">Uncharacterized protein</fullName>
    </submittedName>
</protein>
<dbReference type="InParanoid" id="A0A3N4LE44"/>
<dbReference type="AlphaFoldDB" id="A0A3N4LE44"/>
<dbReference type="OrthoDB" id="5303699at2759"/>
<sequence length="199" mass="21891">MSYFSGRIPPLAKASLTPLRSGATTIVSKATRDSAARRQLAIANSRSTSRTFNQALLGFQNVVISRRGKSTQAPVLANHRASQVPSTKTQKESLIRHHLAEAKCEFGNSTFTQALAGFENVTISRRGKLPKKTDNELEQALRGSHRRSKVSMVALPKPKTVLESIAEEVTLLLAAFRPVRPPKSNAPWDVKGKFLVYRD</sequence>
<evidence type="ECO:0000313" key="1">
    <source>
        <dbReference type="EMBL" id="RPB19742.1"/>
    </source>
</evidence>
<evidence type="ECO:0000313" key="2">
    <source>
        <dbReference type="Proteomes" id="UP000267821"/>
    </source>
</evidence>
<gene>
    <name evidence="1" type="ORF">L211DRAFT_852933</name>
</gene>
<reference evidence="1 2" key="1">
    <citation type="journal article" date="2018" name="Nat. Ecol. Evol.">
        <title>Pezizomycetes genomes reveal the molecular basis of ectomycorrhizal truffle lifestyle.</title>
        <authorList>
            <person name="Murat C."/>
            <person name="Payen T."/>
            <person name="Noel B."/>
            <person name="Kuo A."/>
            <person name="Morin E."/>
            <person name="Chen J."/>
            <person name="Kohler A."/>
            <person name="Krizsan K."/>
            <person name="Balestrini R."/>
            <person name="Da Silva C."/>
            <person name="Montanini B."/>
            <person name="Hainaut M."/>
            <person name="Levati E."/>
            <person name="Barry K.W."/>
            <person name="Belfiori B."/>
            <person name="Cichocki N."/>
            <person name="Clum A."/>
            <person name="Dockter R.B."/>
            <person name="Fauchery L."/>
            <person name="Guy J."/>
            <person name="Iotti M."/>
            <person name="Le Tacon F."/>
            <person name="Lindquist E.A."/>
            <person name="Lipzen A."/>
            <person name="Malagnac F."/>
            <person name="Mello A."/>
            <person name="Molinier V."/>
            <person name="Miyauchi S."/>
            <person name="Poulain J."/>
            <person name="Riccioni C."/>
            <person name="Rubini A."/>
            <person name="Sitrit Y."/>
            <person name="Splivallo R."/>
            <person name="Traeger S."/>
            <person name="Wang M."/>
            <person name="Zifcakova L."/>
            <person name="Wipf D."/>
            <person name="Zambonelli A."/>
            <person name="Paolocci F."/>
            <person name="Nowrousian M."/>
            <person name="Ottonello S."/>
            <person name="Baldrian P."/>
            <person name="Spatafora J.W."/>
            <person name="Henrissat B."/>
            <person name="Nagy L.G."/>
            <person name="Aury J.M."/>
            <person name="Wincker P."/>
            <person name="Grigoriev I.V."/>
            <person name="Bonfante P."/>
            <person name="Martin F.M."/>
        </authorList>
    </citation>
    <scope>NUCLEOTIDE SEQUENCE [LARGE SCALE GENOMIC DNA]</scope>
    <source>
        <strain evidence="1 2">ATCC MYA-4762</strain>
    </source>
</reference>
<dbReference type="EMBL" id="ML121584">
    <property type="protein sequence ID" value="RPB19742.1"/>
    <property type="molecule type" value="Genomic_DNA"/>
</dbReference>
<accession>A0A3N4LE44</accession>
<keyword evidence="2" id="KW-1185">Reference proteome</keyword>
<organism evidence="1 2">
    <name type="scientific">Terfezia boudieri ATCC MYA-4762</name>
    <dbReference type="NCBI Taxonomy" id="1051890"/>
    <lineage>
        <taxon>Eukaryota</taxon>
        <taxon>Fungi</taxon>
        <taxon>Dikarya</taxon>
        <taxon>Ascomycota</taxon>
        <taxon>Pezizomycotina</taxon>
        <taxon>Pezizomycetes</taxon>
        <taxon>Pezizales</taxon>
        <taxon>Pezizaceae</taxon>
        <taxon>Terfezia</taxon>
    </lineage>
</organism>
<name>A0A3N4LE44_9PEZI</name>